<dbReference type="EMBL" id="UHIP01000002">
    <property type="protein sequence ID" value="SUQ26991.1"/>
    <property type="molecule type" value="Genomic_DNA"/>
</dbReference>
<evidence type="ECO:0000313" key="3">
    <source>
        <dbReference type="Proteomes" id="UP000057088"/>
    </source>
</evidence>
<evidence type="ECO:0000313" key="2">
    <source>
        <dbReference type="EMBL" id="SUQ26991.1"/>
    </source>
</evidence>
<protein>
    <submittedName>
        <fullName evidence="1">Biliverdin-producing heme oxygenase</fullName>
    </submittedName>
    <submittedName>
        <fullName evidence="2">Long-chain acyl-CoA synthetase</fullName>
    </submittedName>
</protein>
<organism evidence="2 4">
    <name type="scientific">Vibrio fluvialis</name>
    <dbReference type="NCBI Taxonomy" id="676"/>
    <lineage>
        <taxon>Bacteria</taxon>
        <taxon>Pseudomonadati</taxon>
        <taxon>Pseudomonadota</taxon>
        <taxon>Gammaproteobacteria</taxon>
        <taxon>Vibrionales</taxon>
        <taxon>Vibrionaceae</taxon>
        <taxon>Vibrio</taxon>
    </lineage>
</organism>
<keyword evidence="3" id="KW-1185">Reference proteome</keyword>
<dbReference type="AlphaFoldDB" id="A0AAX2LVD3"/>
<dbReference type="RefSeq" id="WP_061055404.1">
    <property type="nucleotide sequence ID" value="NZ_CABLBX010000004.1"/>
</dbReference>
<dbReference type="GeneID" id="29383767"/>
<evidence type="ECO:0000313" key="4">
    <source>
        <dbReference type="Proteomes" id="UP000254626"/>
    </source>
</evidence>
<dbReference type="Pfam" id="PF14518">
    <property type="entry name" value="Haem_oxygenas_2"/>
    <property type="match status" value="1"/>
</dbReference>
<dbReference type="InterPro" id="IPR016084">
    <property type="entry name" value="Haem_Oase-like_multi-hlx"/>
</dbReference>
<gene>
    <name evidence="1" type="ORF">AL536_01425</name>
    <name evidence="2" type="ORF">NCTC11327_03858</name>
</gene>
<dbReference type="Proteomes" id="UP000254626">
    <property type="component" value="Unassembled WGS sequence"/>
</dbReference>
<evidence type="ECO:0000313" key="1">
    <source>
        <dbReference type="EMBL" id="AMF92172.1"/>
    </source>
</evidence>
<dbReference type="Gene3D" id="1.20.910.10">
    <property type="entry name" value="Heme oxygenase-like"/>
    <property type="match status" value="1"/>
</dbReference>
<dbReference type="KEGG" id="vfl:AL536_01425"/>
<dbReference type="Proteomes" id="UP000057088">
    <property type="component" value="Chromosome 1"/>
</dbReference>
<proteinExistence type="predicted"/>
<sequence length="227" mass="25325">MSEFFQTLKQQTLAAQQTMLQAPIFAQCAKGDIDRETYVAFLTQAYHHVKHTVPLLMACGGRLPEKYEWLRQAIGEYIEEEKGHHEWILNDIKACGADAGMVRANQAQGRVGAPIELMVAYLYHQIDRVNPMAFFGMVWVLEGTSVGVGGQVAALVKDKLNLPDSAMSYLTSHSVLDQDHIQLFEGLMNQITDPLDQQAIIDSANMVFRLYGDMLRGLTPDALQRAA</sequence>
<reference evidence="2 4" key="3">
    <citation type="submission" date="2018-06" db="EMBL/GenBank/DDBJ databases">
        <authorList>
            <consortium name="Pathogen Informatics"/>
            <person name="Doyle S."/>
        </authorList>
    </citation>
    <scope>NUCLEOTIDE SEQUENCE [LARGE SCALE GENOMIC DNA]</scope>
    <source>
        <strain evidence="2 4">NCTC11327</strain>
    </source>
</reference>
<dbReference type="EMBL" id="CP014034">
    <property type="protein sequence ID" value="AMF92172.1"/>
    <property type="molecule type" value="Genomic_DNA"/>
</dbReference>
<dbReference type="SUPFAM" id="SSF48613">
    <property type="entry name" value="Heme oxygenase-like"/>
    <property type="match status" value="1"/>
</dbReference>
<reference evidence="1" key="2">
    <citation type="submission" date="2018-01" db="EMBL/GenBank/DDBJ databases">
        <title>FDA dAtabase for Regulatory Grade micrObial Sequences (FDA-ARGOS): Supporting development and validation of Infectious Disease Dx tests.</title>
        <authorList>
            <person name="Hoffmann M."/>
            <person name="Allard M."/>
            <person name="Evans P."/>
            <person name="Brown E."/>
            <person name="Tallon L."/>
            <person name="Sadzewicz L."/>
            <person name="Sengamalay N."/>
            <person name="Ott S."/>
            <person name="Godinez A."/>
            <person name="Nagaraj S."/>
            <person name="Vyas G."/>
            <person name="Aluvathingal J."/>
            <person name="Nadendla S."/>
            <person name="Geyer C."/>
            <person name="Sichtig H."/>
        </authorList>
    </citation>
    <scope>NUCLEOTIDE SEQUENCE</scope>
    <source>
        <strain evidence="1">ATCC 33809</strain>
    </source>
</reference>
<name>A0AAX2LVD3_VIBFL</name>
<dbReference type="SMART" id="SM01236">
    <property type="entry name" value="Haem_oxygenase_2"/>
    <property type="match status" value="1"/>
</dbReference>
<reference evidence="3" key="1">
    <citation type="submission" date="2015-12" db="EMBL/GenBank/DDBJ databases">
        <title>FDA dAtabase for Regulatory Grade micrObial Sequences (FDA-ARGOS): Supporting development and validation of Infectious Disease Dx tests.</title>
        <authorList>
            <person name="Hoffmann M."/>
            <person name="Allard M."/>
            <person name="Evans P."/>
            <person name="Brown E."/>
            <person name="Tallon L.J."/>
            <person name="Sadzewicz L."/>
            <person name="Sengamalay N."/>
            <person name="Ott S."/>
            <person name="Godinez A."/>
            <person name="Nagaraj S."/>
            <person name="Vyas G."/>
            <person name="Aluvathingal J."/>
            <person name="Nadendla S."/>
            <person name="Geyer C."/>
            <person name="Sichtig H."/>
        </authorList>
    </citation>
    <scope>NUCLEOTIDE SEQUENCE [LARGE SCALE GENOMIC DNA]</scope>
    <source>
        <strain evidence="3">ATCC 33809</strain>
    </source>
</reference>
<accession>A0AAX2LVD3</accession>